<dbReference type="Proteomes" id="UP000829291">
    <property type="component" value="Chromosome 5"/>
</dbReference>
<gene>
    <name evidence="5" type="primary">LOC107219107</name>
</gene>
<accession>A0A6J0BCP4</accession>
<dbReference type="Pfam" id="PF00106">
    <property type="entry name" value="adh_short"/>
    <property type="match status" value="1"/>
</dbReference>
<dbReference type="AlphaFoldDB" id="A0A6J0BCP4"/>
<evidence type="ECO:0000313" key="4">
    <source>
        <dbReference type="Proteomes" id="UP000829291"/>
    </source>
</evidence>
<dbReference type="KEGG" id="nlo:107219107"/>
<keyword evidence="2" id="KW-0560">Oxidoreductase</keyword>
<dbReference type="InterPro" id="IPR036291">
    <property type="entry name" value="NAD(P)-bd_dom_sf"/>
</dbReference>
<dbReference type="InParanoid" id="A0A6J0BCP4"/>
<comment type="similarity">
    <text evidence="1 3">Belongs to the short-chain dehydrogenases/reductases (SDR) family.</text>
</comment>
<dbReference type="PRINTS" id="PR00081">
    <property type="entry name" value="GDHRDH"/>
</dbReference>
<dbReference type="Gene3D" id="3.40.50.720">
    <property type="entry name" value="NAD(P)-binding Rossmann-like Domain"/>
    <property type="match status" value="1"/>
</dbReference>
<dbReference type="PRINTS" id="PR00080">
    <property type="entry name" value="SDRFAMILY"/>
</dbReference>
<proteinExistence type="inferred from homology"/>
<dbReference type="GeneID" id="107219107"/>
<dbReference type="FunCoup" id="A0A6J0BCP4">
    <property type="interactions" value="147"/>
</dbReference>
<sequence length="252" mass="26928">MDRWIGKVAVVTGASAGIGAAITEALVKEGLLVVGFARRLEKLKTLSASLKGAKGKFYVKECDVTEDQDLLDALKWVEAEFGGIDVMVNNAGVVNATRFLDDDVASFRNMLNVNFVAGAIAIQVAVASMQSRKVPGHIININSIAGHSIPAVPINMSAESSTKYAVTALTELVRRELAVTNAKIKITSISPGNVVGTEILEKAGYDSAELETLQDLPYIEPKDIANAVVYVLGTPHNVQITELTIRPLNELL</sequence>
<dbReference type="FunFam" id="3.40.50.720:FF:000047">
    <property type="entry name" value="NADP-dependent L-serine/L-allo-threonine dehydrogenase"/>
    <property type="match status" value="1"/>
</dbReference>
<evidence type="ECO:0000256" key="2">
    <source>
        <dbReference type="ARBA" id="ARBA00023002"/>
    </source>
</evidence>
<evidence type="ECO:0000256" key="1">
    <source>
        <dbReference type="ARBA" id="ARBA00006484"/>
    </source>
</evidence>
<keyword evidence="4" id="KW-1185">Reference proteome</keyword>
<dbReference type="SUPFAM" id="SSF51735">
    <property type="entry name" value="NAD(P)-binding Rossmann-fold domains"/>
    <property type="match status" value="1"/>
</dbReference>
<dbReference type="RefSeq" id="XP_015512679.1">
    <property type="nucleotide sequence ID" value="XM_015657193.2"/>
</dbReference>
<dbReference type="PANTHER" id="PTHR43115">
    <property type="entry name" value="DEHYDROGENASE/REDUCTASE SDR FAMILY MEMBER 11"/>
    <property type="match status" value="1"/>
</dbReference>
<evidence type="ECO:0000313" key="5">
    <source>
        <dbReference type="RefSeq" id="XP_015512679.1"/>
    </source>
</evidence>
<dbReference type="GO" id="GO:0016616">
    <property type="term" value="F:oxidoreductase activity, acting on the CH-OH group of donors, NAD or NADP as acceptor"/>
    <property type="evidence" value="ECO:0007669"/>
    <property type="project" value="UniProtKB-ARBA"/>
</dbReference>
<organism evidence="5">
    <name type="scientific">Neodiprion lecontei</name>
    <name type="common">Redheaded pine sawfly</name>
    <dbReference type="NCBI Taxonomy" id="441921"/>
    <lineage>
        <taxon>Eukaryota</taxon>
        <taxon>Metazoa</taxon>
        <taxon>Ecdysozoa</taxon>
        <taxon>Arthropoda</taxon>
        <taxon>Hexapoda</taxon>
        <taxon>Insecta</taxon>
        <taxon>Pterygota</taxon>
        <taxon>Neoptera</taxon>
        <taxon>Endopterygota</taxon>
        <taxon>Hymenoptera</taxon>
        <taxon>Tenthredinoidea</taxon>
        <taxon>Diprionidae</taxon>
        <taxon>Diprioninae</taxon>
        <taxon>Neodiprion</taxon>
    </lineage>
</organism>
<name>A0A6J0BCP4_NEOLC</name>
<protein>
    <submittedName>
        <fullName evidence="5">Farnesol dehydrogenase</fullName>
    </submittedName>
</protein>
<reference evidence="5" key="1">
    <citation type="submission" date="2025-08" db="UniProtKB">
        <authorList>
            <consortium name="RefSeq"/>
        </authorList>
    </citation>
    <scope>IDENTIFICATION</scope>
    <source>
        <tissue evidence="5">Thorax and Abdomen</tissue>
    </source>
</reference>
<evidence type="ECO:0000256" key="3">
    <source>
        <dbReference type="RuleBase" id="RU000363"/>
    </source>
</evidence>
<dbReference type="PANTHER" id="PTHR43115:SF4">
    <property type="entry name" value="DEHYDROGENASE_REDUCTASE SDR FAMILY MEMBER 11"/>
    <property type="match status" value="1"/>
</dbReference>
<dbReference type="InterPro" id="IPR002347">
    <property type="entry name" value="SDR_fam"/>
</dbReference>
<dbReference type="OrthoDB" id="1933717at2759"/>